<keyword evidence="4" id="KW-1185">Reference proteome</keyword>
<reference evidence="2 4" key="1">
    <citation type="submission" date="2023-03" db="EMBL/GenBank/DDBJ databases">
        <title>Genome insight into feeding habits of ladybird beetles.</title>
        <authorList>
            <person name="Li H.-S."/>
            <person name="Huang Y.-H."/>
            <person name="Pang H."/>
        </authorList>
    </citation>
    <scope>NUCLEOTIDE SEQUENCE [LARGE SCALE GENOMIC DNA]</scope>
    <source>
        <strain evidence="2">SYSU_2023b</strain>
        <tissue evidence="2">Whole body</tissue>
    </source>
</reference>
<evidence type="ECO:0000259" key="1">
    <source>
        <dbReference type="Pfam" id="PF21738"/>
    </source>
</evidence>
<comment type="caution">
    <text evidence="2">The sequence shown here is derived from an EMBL/GenBank/DDBJ whole genome shotgun (WGS) entry which is preliminary data.</text>
</comment>
<dbReference type="EMBL" id="JARQZJ010000046">
    <property type="protein sequence ID" value="KAK9878139.1"/>
    <property type="molecule type" value="Genomic_DNA"/>
</dbReference>
<name>A0AAW1TQJ1_9CUCU</name>
<accession>A0AAW1TQJ1</accession>
<dbReference type="PANTHER" id="PTHR36159">
    <property type="entry name" value="PROTEIN CBG23766"/>
    <property type="match status" value="1"/>
</dbReference>
<dbReference type="Pfam" id="PF21738">
    <property type="entry name" value="DJR-like_dom"/>
    <property type="match status" value="1"/>
</dbReference>
<evidence type="ECO:0000313" key="4">
    <source>
        <dbReference type="Proteomes" id="UP001431783"/>
    </source>
</evidence>
<evidence type="ECO:0000313" key="2">
    <source>
        <dbReference type="EMBL" id="KAK9872603.1"/>
    </source>
</evidence>
<dbReference type="Proteomes" id="UP001431783">
    <property type="component" value="Unassembled WGS sequence"/>
</dbReference>
<dbReference type="AlphaFoldDB" id="A0AAW1TQJ1"/>
<evidence type="ECO:0000313" key="3">
    <source>
        <dbReference type="EMBL" id="KAK9878139.1"/>
    </source>
</evidence>
<proteinExistence type="predicted"/>
<dbReference type="PANTHER" id="PTHR36159:SF1">
    <property type="entry name" value="RETROVIRUS-RELATED POL POLYPROTEIN FROM TRANSPOSON 412-LIKE PROTEIN"/>
    <property type="match status" value="1"/>
</dbReference>
<gene>
    <name evidence="2" type="ORF">WA026_018737</name>
    <name evidence="3" type="ORF">WA026_021155</name>
</gene>
<feature type="domain" description="Double jelly roll-like" evidence="1">
    <location>
        <begin position="72"/>
        <end position="396"/>
    </location>
</feature>
<organism evidence="2 4">
    <name type="scientific">Henosepilachna vigintioctopunctata</name>
    <dbReference type="NCBI Taxonomy" id="420089"/>
    <lineage>
        <taxon>Eukaryota</taxon>
        <taxon>Metazoa</taxon>
        <taxon>Ecdysozoa</taxon>
        <taxon>Arthropoda</taxon>
        <taxon>Hexapoda</taxon>
        <taxon>Insecta</taxon>
        <taxon>Pterygota</taxon>
        <taxon>Neoptera</taxon>
        <taxon>Endopterygota</taxon>
        <taxon>Coleoptera</taxon>
        <taxon>Polyphaga</taxon>
        <taxon>Cucujiformia</taxon>
        <taxon>Coccinelloidea</taxon>
        <taxon>Coccinellidae</taxon>
        <taxon>Epilachninae</taxon>
        <taxon>Epilachnini</taxon>
        <taxon>Henosepilachna</taxon>
    </lineage>
</organism>
<dbReference type="InterPro" id="IPR049512">
    <property type="entry name" value="DJR-like_dom"/>
</dbReference>
<protein>
    <recommendedName>
        <fullName evidence="1">Double jelly roll-like domain-containing protein</fullName>
    </recommendedName>
</protein>
<sequence>MFSIHEGIPTDESVVSYKYHIHESYTSRYNNNDEIRIPLQEDLCTLPSESYLYIEGQLLKSDGTASGINTKFVNNGIAFLFSEIRYEVNGFVVDVNTKPGLTSTMKGLASFNKSEAVKYENAGWFPGKESTIVKNGRFSVCIPLKMLLGFAEDYKKVMVNIFQELILIRSNSDKSALKCVVTTDASGTKKCSADEKAKVVIDKIMWKVPHIIPGLHEEVNLTKFIEKGKDIIVPYRTWELHSFPSLPNTTRHTWNVKTSTKLESPRYIIMGFQTDRERLEADSSEFDTCDFSNIRLFLNNERYPYENLNISFANNQFATLYEMFTQFRSAYYYDYKSETDITPSQFAKAFPLIIVDCSKQKTGFQTQSVVLRVEFETNTAILANTTAHILIISDRVFTYNPLTKSVK</sequence>
<dbReference type="EMBL" id="JARQZJ010000012">
    <property type="protein sequence ID" value="KAK9872603.1"/>
    <property type="molecule type" value="Genomic_DNA"/>
</dbReference>